<reference evidence="1" key="1">
    <citation type="submission" date="2023-04" db="EMBL/GenBank/DDBJ databases">
        <title>Draft Genome sequencing of Naganishia species isolated from polar environments using Oxford Nanopore Technology.</title>
        <authorList>
            <person name="Leo P."/>
            <person name="Venkateswaran K."/>
        </authorList>
    </citation>
    <scope>NUCLEOTIDE SEQUENCE</scope>
    <source>
        <strain evidence="1">MNA-CCFEE 5261</strain>
    </source>
</reference>
<name>A0ACC2VL87_9TREE</name>
<gene>
    <name evidence="1" type="ORF">QFC19_005911</name>
</gene>
<evidence type="ECO:0000313" key="2">
    <source>
        <dbReference type="Proteomes" id="UP001241377"/>
    </source>
</evidence>
<comment type="caution">
    <text evidence="1">The sequence shown here is derived from an EMBL/GenBank/DDBJ whole genome shotgun (WGS) entry which is preliminary data.</text>
</comment>
<accession>A0ACC2VL87</accession>
<proteinExistence type="predicted"/>
<protein>
    <submittedName>
        <fullName evidence="1">Uncharacterized protein</fullName>
    </submittedName>
</protein>
<dbReference type="Proteomes" id="UP001241377">
    <property type="component" value="Unassembled WGS sequence"/>
</dbReference>
<sequence length="776" mass="90908">MGRRIRSTFIKIVIVVACVSILMWLQGLGTPLDIPQVNEESFKHILTETYRKSDLLNSISIVDDTYDDMFKHMPLSTVISLLDLDERCDLYFKTLFKKDPQWYIEPTKDFSFNKKYFMKYSEYEKSMVEEYKKKEQKKDEKKQKRDRQEPEIPSDVKEQWKLQYKQAWDNILRDEQKLHDFMSHLRIYNKCFVEHDVENLPTYNAASESNVMALNDSAFIQAQREVLAPLHLPSTKYRMNSHFKHFASCKSMESRVYPWLTSKYPTYKRWDNTKLIDELPQYAPRPSAHKTYHKSSFSKDSHSCFLNQFKNDLNGKGIVLTIADSHLEMSIRLIRLLRALGNELPIQIVYLQDLAFETKYQLVQASRSEFKDYPKQDLWFVDVSGALSEKFAGKFGGFGNKILATFFNSFEEMILLDADTVLLEKPEFFFHLQKYIKTGTMFYKDRSAIEFRPKNDIIFFKKMLPSIMDTIMFNIPQTTEYTLKRQFFQGKNHYMESGLVVINRKLHFSQALVMAQLNFHLPVQARVYGDKELFWLALVISGNEDYAFNEHFAAAIGTITPDTERWGDSKEIKPLHSKEVCSNHPAHISDEDNKSLLWFNSGFRHCGQSDKVDFEKEFAYKRRYTHLKKLSQFKAFFVNKLEIKYAVIPPVDTLKADNEDNESNMPWISMGGYCNGYTWCGYSLIGGTYTKDGEKLSNRQDGILIKFTDNETRKFQTLGDVWISKFDYRSAEKVKSDEEKDHKKENVDPGDESAILKALEQDRGNSNGDSQWWISE</sequence>
<organism evidence="1 2">
    <name type="scientific">Naganishia cerealis</name>
    <dbReference type="NCBI Taxonomy" id="610337"/>
    <lineage>
        <taxon>Eukaryota</taxon>
        <taxon>Fungi</taxon>
        <taxon>Dikarya</taxon>
        <taxon>Basidiomycota</taxon>
        <taxon>Agaricomycotina</taxon>
        <taxon>Tremellomycetes</taxon>
        <taxon>Filobasidiales</taxon>
        <taxon>Filobasidiaceae</taxon>
        <taxon>Naganishia</taxon>
    </lineage>
</organism>
<evidence type="ECO:0000313" key="1">
    <source>
        <dbReference type="EMBL" id="KAJ9099672.1"/>
    </source>
</evidence>
<dbReference type="EMBL" id="JASBWR010000068">
    <property type="protein sequence ID" value="KAJ9099672.1"/>
    <property type="molecule type" value="Genomic_DNA"/>
</dbReference>
<keyword evidence="2" id="KW-1185">Reference proteome</keyword>